<comment type="similarity">
    <text evidence="1 6 9">Belongs to the pyrroline-5-carboxylate reductase family.</text>
</comment>
<evidence type="ECO:0000256" key="6">
    <source>
        <dbReference type="HAMAP-Rule" id="MF_01925"/>
    </source>
</evidence>
<keyword evidence="2 6" id="KW-0641">Proline biosynthesis</keyword>
<dbReference type="GO" id="GO:0004735">
    <property type="term" value="F:pyrroline-5-carboxylate reductase activity"/>
    <property type="evidence" value="ECO:0007669"/>
    <property type="project" value="UniProtKB-UniRule"/>
</dbReference>
<keyword evidence="4 6" id="KW-0560">Oxidoreductase</keyword>
<dbReference type="NCBIfam" id="TIGR00112">
    <property type="entry name" value="proC"/>
    <property type="match status" value="1"/>
</dbReference>
<keyword evidence="3 6" id="KW-0521">NADP</keyword>
<dbReference type="PROSITE" id="PS00521">
    <property type="entry name" value="P5CR"/>
    <property type="match status" value="1"/>
</dbReference>
<evidence type="ECO:0000256" key="7">
    <source>
        <dbReference type="NCBIfam" id="TIGR00112"/>
    </source>
</evidence>
<comment type="function">
    <text evidence="5 6">Catalyzes the reduction of 1-pyrroline-5-carboxylate (PCA) to L-proline.</text>
</comment>
<evidence type="ECO:0000259" key="12">
    <source>
        <dbReference type="Pfam" id="PF14748"/>
    </source>
</evidence>
<proteinExistence type="inferred from homology"/>
<feature type="binding site" evidence="8">
    <location>
        <begin position="7"/>
        <end position="12"/>
    </location>
    <ligand>
        <name>NADP(+)</name>
        <dbReference type="ChEBI" id="CHEBI:58349"/>
    </ligand>
</feature>
<evidence type="ECO:0000256" key="1">
    <source>
        <dbReference type="ARBA" id="ARBA00005525"/>
    </source>
</evidence>
<evidence type="ECO:0000256" key="2">
    <source>
        <dbReference type="ARBA" id="ARBA00022650"/>
    </source>
</evidence>
<name>A0A6N2R011_9FIRM</name>
<keyword evidence="6" id="KW-0963">Cytoplasm</keyword>
<reference evidence="13" key="1">
    <citation type="submission" date="2019-11" db="EMBL/GenBank/DDBJ databases">
        <authorList>
            <person name="Feng L."/>
        </authorList>
    </citation>
    <scope>NUCLEOTIDE SEQUENCE</scope>
    <source>
        <strain evidence="13">AundefinedLFYP135</strain>
    </source>
</reference>
<evidence type="ECO:0000256" key="9">
    <source>
        <dbReference type="RuleBase" id="RU003903"/>
    </source>
</evidence>
<evidence type="ECO:0000256" key="8">
    <source>
        <dbReference type="PIRSR" id="PIRSR000193-1"/>
    </source>
</evidence>
<feature type="signal peptide" evidence="10">
    <location>
        <begin position="1"/>
        <end position="28"/>
    </location>
</feature>
<dbReference type="PANTHER" id="PTHR11645:SF0">
    <property type="entry name" value="PYRROLINE-5-CARBOXYLATE REDUCTASE 3"/>
    <property type="match status" value="1"/>
</dbReference>
<dbReference type="InterPro" id="IPR000304">
    <property type="entry name" value="Pyrroline-COOH_reductase"/>
</dbReference>
<comment type="catalytic activity">
    <reaction evidence="6">
        <text>L-proline + NAD(+) = (S)-1-pyrroline-5-carboxylate + NADH + 2 H(+)</text>
        <dbReference type="Rhea" id="RHEA:14105"/>
        <dbReference type="ChEBI" id="CHEBI:15378"/>
        <dbReference type="ChEBI" id="CHEBI:17388"/>
        <dbReference type="ChEBI" id="CHEBI:57540"/>
        <dbReference type="ChEBI" id="CHEBI:57945"/>
        <dbReference type="ChEBI" id="CHEBI:60039"/>
        <dbReference type="EC" id="1.5.1.2"/>
    </reaction>
</comment>
<dbReference type="InterPro" id="IPR008927">
    <property type="entry name" value="6-PGluconate_DH-like_C_sf"/>
</dbReference>
<evidence type="ECO:0000256" key="10">
    <source>
        <dbReference type="SAM" id="SignalP"/>
    </source>
</evidence>
<dbReference type="GO" id="GO:0055129">
    <property type="term" value="P:L-proline biosynthetic process"/>
    <property type="evidence" value="ECO:0007669"/>
    <property type="project" value="UniProtKB-UniRule"/>
</dbReference>
<dbReference type="InterPro" id="IPR053790">
    <property type="entry name" value="P5CR-like_CS"/>
</dbReference>
<dbReference type="InterPro" id="IPR029036">
    <property type="entry name" value="P5CR_dimer"/>
</dbReference>
<dbReference type="UniPathway" id="UPA00098">
    <property type="reaction ID" value="UER00361"/>
</dbReference>
<comment type="catalytic activity">
    <reaction evidence="6 9">
        <text>L-proline + NADP(+) = (S)-1-pyrroline-5-carboxylate + NADPH + 2 H(+)</text>
        <dbReference type="Rhea" id="RHEA:14109"/>
        <dbReference type="ChEBI" id="CHEBI:15378"/>
        <dbReference type="ChEBI" id="CHEBI:17388"/>
        <dbReference type="ChEBI" id="CHEBI:57783"/>
        <dbReference type="ChEBI" id="CHEBI:58349"/>
        <dbReference type="ChEBI" id="CHEBI:60039"/>
        <dbReference type="EC" id="1.5.1.2"/>
    </reaction>
</comment>
<dbReference type="InterPro" id="IPR036291">
    <property type="entry name" value="NAD(P)-bd_dom_sf"/>
</dbReference>
<dbReference type="HAMAP" id="MF_01925">
    <property type="entry name" value="P5C_reductase"/>
    <property type="match status" value="1"/>
</dbReference>
<dbReference type="PANTHER" id="PTHR11645">
    <property type="entry name" value="PYRROLINE-5-CARBOXYLATE REDUCTASE"/>
    <property type="match status" value="1"/>
</dbReference>
<evidence type="ECO:0000256" key="5">
    <source>
        <dbReference type="ARBA" id="ARBA00058118"/>
    </source>
</evidence>
<accession>A0A6N2R011</accession>
<dbReference type="SUPFAM" id="SSF51735">
    <property type="entry name" value="NAD(P)-binding Rossmann-fold domains"/>
    <property type="match status" value="1"/>
</dbReference>
<comment type="pathway">
    <text evidence="6 9">Amino-acid biosynthesis; L-proline biosynthesis; L-proline from L-glutamate 5-semialdehyde: step 1/1.</text>
</comment>
<dbReference type="EC" id="1.5.1.2" evidence="6 7"/>
<dbReference type="FunFam" id="1.10.3730.10:FF:000001">
    <property type="entry name" value="Pyrroline-5-carboxylate reductase"/>
    <property type="match status" value="1"/>
</dbReference>
<dbReference type="Pfam" id="PF03807">
    <property type="entry name" value="F420_oxidored"/>
    <property type="match status" value="1"/>
</dbReference>
<dbReference type="Gene3D" id="1.10.3730.10">
    <property type="entry name" value="ProC C-terminal domain-like"/>
    <property type="match status" value="1"/>
</dbReference>
<dbReference type="AlphaFoldDB" id="A0A6N2R011"/>
<evidence type="ECO:0000259" key="11">
    <source>
        <dbReference type="Pfam" id="PF03807"/>
    </source>
</evidence>
<keyword evidence="6 9" id="KW-0028">Amino-acid biosynthesis</keyword>
<evidence type="ECO:0000256" key="3">
    <source>
        <dbReference type="ARBA" id="ARBA00022857"/>
    </source>
</evidence>
<evidence type="ECO:0000313" key="13">
    <source>
        <dbReference type="EMBL" id="VYS73355.1"/>
    </source>
</evidence>
<dbReference type="SUPFAM" id="SSF48179">
    <property type="entry name" value="6-phosphogluconate dehydrogenase C-terminal domain-like"/>
    <property type="match status" value="1"/>
</dbReference>
<organism evidence="13">
    <name type="scientific">uncultured Anaerotruncus sp</name>
    <dbReference type="NCBI Taxonomy" id="905011"/>
    <lineage>
        <taxon>Bacteria</taxon>
        <taxon>Bacillati</taxon>
        <taxon>Bacillota</taxon>
        <taxon>Clostridia</taxon>
        <taxon>Eubacteriales</taxon>
        <taxon>Oscillospiraceae</taxon>
        <taxon>Anaerotruncus</taxon>
        <taxon>environmental samples</taxon>
    </lineage>
</organism>
<dbReference type="InterPro" id="IPR028939">
    <property type="entry name" value="P5C_Rdtase_cat_N"/>
</dbReference>
<comment type="subcellular location">
    <subcellularLocation>
        <location evidence="6">Cytoplasm</location>
    </subcellularLocation>
</comment>
<evidence type="ECO:0000256" key="4">
    <source>
        <dbReference type="ARBA" id="ARBA00023002"/>
    </source>
</evidence>
<feature type="domain" description="Pyrroline-5-carboxylate reductase dimerisation" evidence="12">
    <location>
        <begin position="161"/>
        <end position="258"/>
    </location>
</feature>
<feature type="domain" description="Pyrroline-5-carboxylate reductase catalytic N-terminal" evidence="11">
    <location>
        <begin position="3"/>
        <end position="96"/>
    </location>
</feature>
<dbReference type="Gene3D" id="3.40.50.720">
    <property type="entry name" value="NAD(P)-binding Rossmann-like Domain"/>
    <property type="match status" value="1"/>
</dbReference>
<sequence>MKRLGFIGMGNMASAILLGALKAGYLHAEQVYAYDIDQKKVEAMGRETGIHPASTAEELVAQSDIVLMAVKPYNIEEVVKEHYDAFKGKAIISIALGWTYEKYREILPQETRVAFVMPNTPCMVGEGMALLEETNNLAPEELEFTKGLFESIGKLLPVKTSLMNVGGTLSGCGPAFLYVIMEALADGAVFHGLPRDMAYTLVSQMVLGSGKMLAESGLHPGKLKDNVCSPAGSTIRGVRALEDGNIRATLIDAIDRAVMMK</sequence>
<feature type="chain" id="PRO_5039034556" description="Pyrroline-5-carboxylate reductase" evidence="10">
    <location>
        <begin position="29"/>
        <end position="261"/>
    </location>
</feature>
<dbReference type="PIRSF" id="PIRSF000193">
    <property type="entry name" value="Pyrrol-5-carb_rd"/>
    <property type="match status" value="1"/>
</dbReference>
<dbReference type="GO" id="GO:0005737">
    <property type="term" value="C:cytoplasm"/>
    <property type="evidence" value="ECO:0007669"/>
    <property type="project" value="UniProtKB-SubCell"/>
</dbReference>
<dbReference type="EMBL" id="CACRSL010000003">
    <property type="protein sequence ID" value="VYS73355.1"/>
    <property type="molecule type" value="Genomic_DNA"/>
</dbReference>
<gene>
    <name evidence="6 13" type="primary">proC</name>
    <name evidence="13" type="ORF">AULFYP135_00079</name>
</gene>
<feature type="binding site" evidence="8">
    <location>
        <begin position="69"/>
        <end position="72"/>
    </location>
    <ligand>
        <name>NADP(+)</name>
        <dbReference type="ChEBI" id="CHEBI:58349"/>
    </ligand>
</feature>
<dbReference type="Pfam" id="PF14748">
    <property type="entry name" value="P5CR_dimer"/>
    <property type="match status" value="1"/>
</dbReference>
<protein>
    <recommendedName>
        <fullName evidence="6 7">Pyrroline-5-carboxylate reductase</fullName>
        <shortName evidence="6">P5C reductase</shortName>
        <shortName evidence="6">P5CR</shortName>
        <ecNumber evidence="6 7">1.5.1.2</ecNumber>
    </recommendedName>
    <alternativeName>
        <fullName evidence="6">PCA reductase</fullName>
    </alternativeName>
</protein>
<keyword evidence="10" id="KW-0732">Signal</keyword>